<sequence>MEHGHNNLDKEMNVTEHLGELRKRLIITISVFILFFIGGFIFIEEIFQFFKLGFEQRLQELDNQNTTLTVLGPFDILWVYLTLASVIAIAGTLPVLCLQVWLFIKPALTPKEQKVSLAYIPAIFLLFIGGLCFGYFMIQPLIFNFLVSLGDNMFTMMFTADKYFKFLLRITLPFAIFFEIPIIMMFLTSLGIVQPGLLRKVRKYAYFVLIIIGTMISPPDFILQIVVAIPLIVLYEVSIILSGIVARKQARKTEEFTTES</sequence>
<organism evidence="6 7">
    <name type="scientific">Pontibacillus chungwhensis</name>
    <dbReference type="NCBI Taxonomy" id="265426"/>
    <lineage>
        <taxon>Bacteria</taxon>
        <taxon>Bacillati</taxon>
        <taxon>Bacillota</taxon>
        <taxon>Bacilli</taxon>
        <taxon>Bacillales</taxon>
        <taxon>Bacillaceae</taxon>
        <taxon>Pontibacillus</taxon>
    </lineage>
</organism>
<dbReference type="PANTHER" id="PTHR30371">
    <property type="entry name" value="SEC-INDEPENDENT PROTEIN TRANSLOCASE PROTEIN TATC"/>
    <property type="match status" value="1"/>
</dbReference>
<keyword evidence="5" id="KW-0811">Translocation</keyword>
<comment type="similarity">
    <text evidence="5">Belongs to the TatC family.</text>
</comment>
<keyword evidence="3 5" id="KW-1133">Transmembrane helix</keyword>
<feature type="transmembrane region" description="Helical" evidence="5">
    <location>
        <begin position="116"/>
        <end position="146"/>
    </location>
</feature>
<accession>A0ABY8URM0</accession>
<evidence type="ECO:0000313" key="6">
    <source>
        <dbReference type="EMBL" id="WIF96317.1"/>
    </source>
</evidence>
<dbReference type="RefSeq" id="WP_231416564.1">
    <property type="nucleotide sequence ID" value="NZ_CP126446.1"/>
</dbReference>
<feature type="transmembrane region" description="Helical" evidence="5">
    <location>
        <begin position="204"/>
        <end position="222"/>
    </location>
</feature>
<dbReference type="PRINTS" id="PR01840">
    <property type="entry name" value="TATCFAMILY"/>
</dbReference>
<dbReference type="PROSITE" id="PS01218">
    <property type="entry name" value="TATC"/>
    <property type="match status" value="1"/>
</dbReference>
<comment type="subunit">
    <text evidence="5">Forms a complex with TatA.</text>
</comment>
<keyword evidence="5" id="KW-0813">Transport</keyword>
<dbReference type="Proteomes" id="UP001236652">
    <property type="component" value="Chromosome"/>
</dbReference>
<feature type="transmembrane region" description="Helical" evidence="5">
    <location>
        <begin position="166"/>
        <end position="192"/>
    </location>
</feature>
<name>A0ABY8URM0_9BACI</name>
<keyword evidence="2 5" id="KW-0812">Transmembrane</keyword>
<feature type="transmembrane region" description="Helical" evidence="5">
    <location>
        <begin position="25"/>
        <end position="43"/>
    </location>
</feature>
<keyword evidence="7" id="KW-1185">Reference proteome</keyword>
<keyword evidence="5" id="KW-0653">Protein transport</keyword>
<proteinExistence type="inferred from homology"/>
<evidence type="ECO:0000256" key="2">
    <source>
        <dbReference type="ARBA" id="ARBA00022692"/>
    </source>
</evidence>
<evidence type="ECO:0000256" key="1">
    <source>
        <dbReference type="ARBA" id="ARBA00004141"/>
    </source>
</evidence>
<gene>
    <name evidence="5 6" type="primary">tatC</name>
    <name evidence="6" type="ORF">QNI29_11175</name>
</gene>
<dbReference type="InterPro" id="IPR002033">
    <property type="entry name" value="TatC"/>
</dbReference>
<keyword evidence="4 5" id="KW-0472">Membrane</keyword>
<protein>
    <recommendedName>
        <fullName evidence="5">Sec-independent protein translocase protein TatC</fullName>
    </recommendedName>
</protein>
<dbReference type="PANTHER" id="PTHR30371:SF4">
    <property type="entry name" value="SEC-INDEPENDENT PROTEIN TRANSLOCASE PROTEIN TATCD"/>
    <property type="match status" value="1"/>
</dbReference>
<evidence type="ECO:0000256" key="4">
    <source>
        <dbReference type="ARBA" id="ARBA00023136"/>
    </source>
</evidence>
<keyword evidence="5" id="KW-1003">Cell membrane</keyword>
<dbReference type="EMBL" id="CP126446">
    <property type="protein sequence ID" value="WIF96317.1"/>
    <property type="molecule type" value="Genomic_DNA"/>
</dbReference>
<dbReference type="HAMAP" id="MF_00902">
    <property type="entry name" value="TatC"/>
    <property type="match status" value="1"/>
</dbReference>
<evidence type="ECO:0000256" key="3">
    <source>
        <dbReference type="ARBA" id="ARBA00022989"/>
    </source>
</evidence>
<comment type="subcellular location">
    <subcellularLocation>
        <location evidence="5">Cell membrane</location>
        <topology evidence="5">Multi-pass membrane protein</topology>
    </subcellularLocation>
    <subcellularLocation>
        <location evidence="1">Membrane</location>
        <topology evidence="1">Multi-pass membrane protein</topology>
    </subcellularLocation>
</comment>
<feature type="transmembrane region" description="Helical" evidence="5">
    <location>
        <begin position="228"/>
        <end position="246"/>
    </location>
</feature>
<feature type="transmembrane region" description="Helical" evidence="5">
    <location>
        <begin position="77"/>
        <end position="104"/>
    </location>
</feature>
<comment type="function">
    <text evidence="5">Part of the twin-arginine translocation (Tat) system that transports large folded proteins containing a characteristic twin-arginine motif in their signal peptide across membranes.</text>
</comment>
<dbReference type="Pfam" id="PF00902">
    <property type="entry name" value="TatC"/>
    <property type="match status" value="1"/>
</dbReference>
<evidence type="ECO:0000256" key="5">
    <source>
        <dbReference type="HAMAP-Rule" id="MF_00902"/>
    </source>
</evidence>
<evidence type="ECO:0000313" key="7">
    <source>
        <dbReference type="Proteomes" id="UP001236652"/>
    </source>
</evidence>
<dbReference type="InterPro" id="IPR019820">
    <property type="entry name" value="Sec-indep_translocase_CS"/>
</dbReference>
<reference evidence="6 7" key="1">
    <citation type="submission" date="2023-05" db="EMBL/GenBank/DDBJ databases">
        <title>Comparative genomics reveals the evidence of polycyclic aromatic hydrocarbons degradation in moderately halophilic genus Pontibacillus.</title>
        <authorList>
            <person name="Yang H."/>
            <person name="Qian Z."/>
        </authorList>
    </citation>
    <scope>NUCLEOTIDE SEQUENCE [LARGE SCALE GENOMIC DNA]</scope>
    <source>
        <strain evidence="7">HN14</strain>
    </source>
</reference>
<dbReference type="NCBIfam" id="TIGR00945">
    <property type="entry name" value="tatC"/>
    <property type="match status" value="1"/>
</dbReference>